<comment type="caution">
    <text evidence="3">The sequence shown here is derived from an EMBL/GenBank/DDBJ whole genome shotgun (WGS) entry which is preliminary data.</text>
</comment>
<sequence>MSDEGRGTGRPPGSPGGASGFAWPMWVNIGWIALGAWHVLAPVNDASGWLGLFQIAVGAFGILASRRRARRLAEAQADAMPLEEATRLPADVGDDRARPDEAAVAHAELDARLRALAMQLEQPGTPGADPDEPETPHQPGPRRRGRWARSRGRVRDDGLADDGLPPVARW</sequence>
<feature type="compositionally biased region" description="Basic residues" evidence="1">
    <location>
        <begin position="140"/>
        <end position="152"/>
    </location>
</feature>
<reference evidence="3 4" key="1">
    <citation type="submission" date="2016-01" db="EMBL/GenBank/DDBJ databases">
        <title>Draft genome sequence of Clavibacter michiganensis subsp. tessellarius DOAB 609.</title>
        <authorList>
            <person name="Tambong J.T."/>
        </authorList>
    </citation>
    <scope>NUCLEOTIDE SEQUENCE [LARGE SCALE GENOMIC DNA]</scope>
    <source>
        <strain evidence="3 4">DOAB 609</strain>
    </source>
</reference>
<feature type="region of interest" description="Disordered" evidence="1">
    <location>
        <begin position="119"/>
        <end position="170"/>
    </location>
</feature>
<keyword evidence="2" id="KW-0812">Transmembrane</keyword>
<evidence type="ECO:0000256" key="1">
    <source>
        <dbReference type="SAM" id="MobiDB-lite"/>
    </source>
</evidence>
<evidence type="ECO:0000256" key="2">
    <source>
        <dbReference type="SAM" id="Phobius"/>
    </source>
</evidence>
<dbReference type="RefSeq" id="WP_063071647.1">
    <property type="nucleotide sequence ID" value="NZ_LQXA01000031.1"/>
</dbReference>
<dbReference type="EMBL" id="LQXA01000031">
    <property type="protein sequence ID" value="KZC95004.1"/>
    <property type="molecule type" value="Genomic_DNA"/>
</dbReference>
<gene>
    <name evidence="3" type="ORF">AWH51_10300</name>
</gene>
<proteinExistence type="predicted"/>
<evidence type="ECO:0000313" key="3">
    <source>
        <dbReference type="EMBL" id="KZC95004.1"/>
    </source>
</evidence>
<feature type="transmembrane region" description="Helical" evidence="2">
    <location>
        <begin position="21"/>
        <end position="40"/>
    </location>
</feature>
<name>A0A154V1E7_9MICO</name>
<protein>
    <submittedName>
        <fullName evidence="3">Uncharacterized protein</fullName>
    </submittedName>
</protein>
<feature type="transmembrane region" description="Helical" evidence="2">
    <location>
        <begin position="46"/>
        <end position="64"/>
    </location>
</feature>
<dbReference type="Proteomes" id="UP000076218">
    <property type="component" value="Unassembled WGS sequence"/>
</dbReference>
<keyword evidence="2" id="KW-0472">Membrane</keyword>
<organism evidence="3 4">
    <name type="scientific">Clavibacter tessellarius</name>
    <dbReference type="NCBI Taxonomy" id="31965"/>
    <lineage>
        <taxon>Bacteria</taxon>
        <taxon>Bacillati</taxon>
        <taxon>Actinomycetota</taxon>
        <taxon>Actinomycetes</taxon>
        <taxon>Micrococcales</taxon>
        <taxon>Microbacteriaceae</taxon>
        <taxon>Clavibacter</taxon>
    </lineage>
</organism>
<evidence type="ECO:0000313" key="4">
    <source>
        <dbReference type="Proteomes" id="UP000076218"/>
    </source>
</evidence>
<dbReference type="OrthoDB" id="5125494at2"/>
<keyword evidence="2" id="KW-1133">Transmembrane helix</keyword>
<dbReference type="AlphaFoldDB" id="A0A154V1E7"/>
<accession>A0A154V1E7</accession>